<dbReference type="InParanoid" id="A0A804IMS6"/>
<evidence type="ECO:0000313" key="2">
    <source>
        <dbReference type="EnsemblPlants" id="Ma04_p09270.1"/>
    </source>
</evidence>
<dbReference type="AlphaFoldDB" id="A0A804IMS6"/>
<organism evidence="2 3">
    <name type="scientific">Musa acuminata subsp. malaccensis</name>
    <name type="common">Wild banana</name>
    <name type="synonym">Musa malaccensis</name>
    <dbReference type="NCBI Taxonomy" id="214687"/>
    <lineage>
        <taxon>Eukaryota</taxon>
        <taxon>Viridiplantae</taxon>
        <taxon>Streptophyta</taxon>
        <taxon>Embryophyta</taxon>
        <taxon>Tracheophyta</taxon>
        <taxon>Spermatophyta</taxon>
        <taxon>Magnoliopsida</taxon>
        <taxon>Liliopsida</taxon>
        <taxon>Zingiberales</taxon>
        <taxon>Musaceae</taxon>
        <taxon>Musa</taxon>
    </lineage>
</organism>
<name>A0A804IMS6_MUSAM</name>
<dbReference type="KEGG" id="mus:103980998"/>
<dbReference type="PANTHER" id="PTHR46371">
    <property type="entry name" value="OS04G0464100 PROTEIN"/>
    <property type="match status" value="1"/>
</dbReference>
<dbReference type="OrthoDB" id="692882at2759"/>
<evidence type="ECO:0000313" key="1">
    <source>
        <dbReference type="EMBL" id="CAG1841654.1"/>
    </source>
</evidence>
<gene>
    <name evidence="1" type="ORF">GSMUA_114490.1</name>
</gene>
<evidence type="ECO:0000313" key="3">
    <source>
        <dbReference type="Proteomes" id="UP000012960"/>
    </source>
</evidence>
<dbReference type="Proteomes" id="UP000012960">
    <property type="component" value="Unplaced"/>
</dbReference>
<sequence>MVKQEMVMKLTMEDAKKRSKALKIAVGLPGVISAKLDGDKIVVVGDGVDSIVLTTMLRKKMGHVELVKVGSAEEKKEEKTEEKKEDGWVCPPTWTPHFNLMPPVYEIREPYHDPCRIM</sequence>
<dbReference type="OMA" id="YEIREPY"/>
<proteinExistence type="predicted"/>
<reference evidence="1" key="1">
    <citation type="submission" date="2021-03" db="EMBL/GenBank/DDBJ databases">
        <authorList>
            <consortium name="Genoscope - CEA"/>
            <person name="William W."/>
        </authorList>
    </citation>
    <scope>NUCLEOTIDE SEQUENCE</scope>
    <source>
        <strain evidence="1">Doubled-haploid Pahang</strain>
    </source>
</reference>
<dbReference type="Gramene" id="Ma04_t09270.1">
    <property type="protein sequence ID" value="Ma04_p09270.1"/>
    <property type="gene ID" value="Ma04_g09270"/>
</dbReference>
<keyword evidence="3" id="KW-1185">Reference proteome</keyword>
<dbReference type="EnsemblPlants" id="Ma04_t09270.1">
    <property type="protein sequence ID" value="Ma04_p09270.1"/>
    <property type="gene ID" value="Ma04_g09270"/>
</dbReference>
<dbReference type="EMBL" id="HG996469">
    <property type="protein sequence ID" value="CAG1841654.1"/>
    <property type="molecule type" value="Genomic_DNA"/>
</dbReference>
<accession>A0A804IMS6</accession>
<dbReference type="Gene3D" id="3.30.70.100">
    <property type="match status" value="1"/>
</dbReference>
<reference evidence="2" key="2">
    <citation type="submission" date="2021-05" db="UniProtKB">
        <authorList>
            <consortium name="EnsemblPlants"/>
        </authorList>
    </citation>
    <scope>IDENTIFICATION</scope>
    <source>
        <strain evidence="2">subsp. malaccensis</strain>
    </source>
</reference>
<dbReference type="InterPro" id="IPR044296">
    <property type="entry name" value="HIPP46"/>
</dbReference>
<protein>
    <submittedName>
        <fullName evidence="1">(wild Malaysian banana) hypothetical protein</fullName>
    </submittedName>
</protein>